<dbReference type="InterPro" id="IPR017871">
    <property type="entry name" value="ABC_transporter-like_CS"/>
</dbReference>
<dbReference type="SUPFAM" id="SSF52540">
    <property type="entry name" value="P-loop containing nucleoside triphosphate hydrolases"/>
    <property type="match status" value="2"/>
</dbReference>
<dbReference type="Gene3D" id="3.40.50.300">
    <property type="entry name" value="P-loop containing nucleotide triphosphate hydrolases"/>
    <property type="match status" value="2"/>
</dbReference>
<proteinExistence type="predicted"/>
<dbReference type="PROSITE" id="PS50893">
    <property type="entry name" value="ABC_TRANSPORTER_2"/>
    <property type="match status" value="2"/>
</dbReference>
<keyword evidence="1" id="KW-0547">Nucleotide-binding</keyword>
<dbReference type="PANTHER" id="PTHR24220">
    <property type="entry name" value="IMPORT ATP-BINDING PROTEIN"/>
    <property type="match status" value="1"/>
</dbReference>
<sequence length="506" mass="52755">MTPEDVPLPMTEPTTPLAEARGLAIRLPGGPVLLPPTDLTLAPGTVTALTGPSGSGKTTLLRALAGALPPRAEVAAGTLTVLGHDVLRLPAAELRALRRHRIAHVGQDPASALNPRMRVRRIVTELAGTADAGTAARLLAECRLDPRDGLLERRPGALSGGQQRRVALARALARAPEVLLLDEPTAGLDHRLRDEIADLLRELATARHIGVLLTCHDPGLVDRCADHAVALTSPHHPAPRAATPEPAAPAIRAATAPSSTAPRSGGLTARGLRVTFDRRRTGRPALADVDFTAPAGTTTALIGASGSGKTTLLRVLAGLRRPDGGTLTLAGAPLPTVNRKRTGEQRRGIQLVPQNPLGCLNPARTVGAIVARPLTLHRTVPAAAVPGRVARLLEDVGLSADHAHRRPAELSGGQRQRVALARALAPGPEVLLCDEITSALDPDTAHSVMRLLARIQAAHGLTVVLVSHELHLVAAYADTVHLLDGGRVTHHGPTADVLDAALPGRR</sequence>
<dbReference type="GO" id="GO:0022857">
    <property type="term" value="F:transmembrane transporter activity"/>
    <property type="evidence" value="ECO:0007669"/>
    <property type="project" value="TreeGrafter"/>
</dbReference>
<dbReference type="CDD" id="cd03257">
    <property type="entry name" value="ABC_NikE_OppD_transporters"/>
    <property type="match status" value="1"/>
</dbReference>
<dbReference type="PANTHER" id="PTHR24220:SF685">
    <property type="entry name" value="ABC TRANSPORTER RELATED"/>
    <property type="match status" value="1"/>
</dbReference>
<evidence type="ECO:0000313" key="5">
    <source>
        <dbReference type="Proteomes" id="UP000222531"/>
    </source>
</evidence>
<evidence type="ECO:0000256" key="2">
    <source>
        <dbReference type="ARBA" id="ARBA00022840"/>
    </source>
</evidence>
<protein>
    <submittedName>
        <fullName evidence="4">ABC transporter ATP-binding protein</fullName>
    </submittedName>
</protein>
<comment type="caution">
    <text evidence="4">The sequence shown here is derived from an EMBL/GenBank/DDBJ whole genome shotgun (WGS) entry which is preliminary data.</text>
</comment>
<dbReference type="InterPro" id="IPR003593">
    <property type="entry name" value="AAA+_ATPase"/>
</dbReference>
<dbReference type="InterPro" id="IPR027417">
    <property type="entry name" value="P-loop_NTPase"/>
</dbReference>
<keyword evidence="5" id="KW-1185">Reference proteome</keyword>
<dbReference type="EMBL" id="NHZO01000136">
    <property type="protein sequence ID" value="PHQ51687.1"/>
    <property type="molecule type" value="Genomic_DNA"/>
</dbReference>
<keyword evidence="2 4" id="KW-0067">ATP-binding</keyword>
<dbReference type="AlphaFoldDB" id="A0A2G1XKD2"/>
<dbReference type="Proteomes" id="UP000222531">
    <property type="component" value="Unassembled WGS sequence"/>
</dbReference>
<dbReference type="OrthoDB" id="2986442at2"/>
<dbReference type="GO" id="GO:0016887">
    <property type="term" value="F:ATP hydrolysis activity"/>
    <property type="evidence" value="ECO:0007669"/>
    <property type="project" value="InterPro"/>
</dbReference>
<evidence type="ECO:0000259" key="3">
    <source>
        <dbReference type="PROSITE" id="PS50893"/>
    </source>
</evidence>
<accession>A0A2G1XKD2</accession>
<dbReference type="PROSITE" id="PS00211">
    <property type="entry name" value="ABC_TRANSPORTER_1"/>
    <property type="match status" value="2"/>
</dbReference>
<dbReference type="GO" id="GO:0005886">
    <property type="term" value="C:plasma membrane"/>
    <property type="evidence" value="ECO:0007669"/>
    <property type="project" value="TreeGrafter"/>
</dbReference>
<evidence type="ECO:0000256" key="1">
    <source>
        <dbReference type="ARBA" id="ARBA00022741"/>
    </source>
</evidence>
<gene>
    <name evidence="4" type="ORF">BLA24_11365</name>
</gene>
<name>A0A2G1XKD2_STRCJ</name>
<dbReference type="InterPro" id="IPR015854">
    <property type="entry name" value="ABC_transpr_LolD-like"/>
</dbReference>
<evidence type="ECO:0000313" key="4">
    <source>
        <dbReference type="EMBL" id="PHQ51687.1"/>
    </source>
</evidence>
<dbReference type="SMART" id="SM00382">
    <property type="entry name" value="AAA"/>
    <property type="match status" value="2"/>
</dbReference>
<dbReference type="InterPro" id="IPR003439">
    <property type="entry name" value="ABC_transporter-like_ATP-bd"/>
</dbReference>
<feature type="domain" description="ABC transporter" evidence="3">
    <location>
        <begin position="18"/>
        <end position="258"/>
    </location>
</feature>
<reference evidence="4 5" key="1">
    <citation type="journal article" date="2017" name="Biochemistry">
        <title>Identification of the Biosynthetic Pathway for the Antibiotic Bicyclomycin.</title>
        <authorList>
            <person name="Patteson J."/>
            <person name="Cai W."/>
            <person name="Johnson R.A."/>
            <person name="Santa Maria K."/>
            <person name="Li B."/>
        </authorList>
    </citation>
    <scope>NUCLEOTIDE SEQUENCE [LARGE SCALE GENOMIC DNA]</scope>
    <source>
        <strain evidence="4 5">ATCC 21532</strain>
    </source>
</reference>
<organism evidence="4 5">
    <name type="scientific">Streptomyces cinnamoneus</name>
    <name type="common">Streptoverticillium cinnamoneum</name>
    <dbReference type="NCBI Taxonomy" id="53446"/>
    <lineage>
        <taxon>Bacteria</taxon>
        <taxon>Bacillati</taxon>
        <taxon>Actinomycetota</taxon>
        <taxon>Actinomycetes</taxon>
        <taxon>Kitasatosporales</taxon>
        <taxon>Streptomycetaceae</taxon>
        <taxon>Streptomyces</taxon>
        <taxon>Streptomyces cinnamoneus group</taxon>
    </lineage>
</organism>
<dbReference type="GO" id="GO:0005524">
    <property type="term" value="F:ATP binding"/>
    <property type="evidence" value="ECO:0007669"/>
    <property type="project" value="UniProtKB-KW"/>
</dbReference>
<dbReference type="Pfam" id="PF00005">
    <property type="entry name" value="ABC_tran"/>
    <property type="match status" value="2"/>
</dbReference>
<feature type="domain" description="ABC transporter" evidence="3">
    <location>
        <begin position="269"/>
        <end position="506"/>
    </location>
</feature>